<keyword evidence="2" id="KW-1185">Reference proteome</keyword>
<dbReference type="EMBL" id="CAXAQS010000931">
    <property type="protein sequence ID" value="CAK9253672.1"/>
    <property type="molecule type" value="Genomic_DNA"/>
</dbReference>
<accession>A0ABP0VGU5</accession>
<dbReference type="Proteomes" id="UP001497444">
    <property type="component" value="Unassembled WGS sequence"/>
</dbReference>
<organism evidence="1 2">
    <name type="scientific">Sphagnum jensenii</name>
    <dbReference type="NCBI Taxonomy" id="128206"/>
    <lineage>
        <taxon>Eukaryota</taxon>
        <taxon>Viridiplantae</taxon>
        <taxon>Streptophyta</taxon>
        <taxon>Embryophyta</taxon>
        <taxon>Bryophyta</taxon>
        <taxon>Sphagnophytina</taxon>
        <taxon>Sphagnopsida</taxon>
        <taxon>Sphagnales</taxon>
        <taxon>Sphagnaceae</taxon>
        <taxon>Sphagnum</taxon>
    </lineage>
</organism>
<gene>
    <name evidence="1" type="ORF">CSSPJE1EN1_LOCUS29050</name>
</gene>
<dbReference type="InterPro" id="IPR012337">
    <property type="entry name" value="RNaseH-like_sf"/>
</dbReference>
<comment type="caution">
    <text evidence="1">The sequence shown here is derived from an EMBL/GenBank/DDBJ whole genome shotgun (WGS) entry which is preliminary data.</text>
</comment>
<dbReference type="SUPFAM" id="SSF53098">
    <property type="entry name" value="Ribonuclease H-like"/>
    <property type="match status" value="1"/>
</dbReference>
<sequence>MCEFYYRVALDTVGPLLETKRRNKYLLVAIDQYSKSVEAKAVTNHDAATAAEFLESEDSTKFSPFMILTGRNPRLTVDNKLAELCEPMVDDRSADQIADQMVYKLNLISSIHVAVLTNVAEAKKKQKHASVAHKGKQFFEGLQVCLLQDDDEQVWKWPRRDLEVLQSTA</sequence>
<reference evidence="1" key="1">
    <citation type="submission" date="2024-02" db="EMBL/GenBank/DDBJ databases">
        <authorList>
            <consortium name="ELIXIR-Norway"/>
            <consortium name="Elixir Norway"/>
        </authorList>
    </citation>
    <scope>NUCLEOTIDE SEQUENCE</scope>
</reference>
<name>A0ABP0VGU5_9BRYO</name>
<dbReference type="Gene3D" id="3.30.420.10">
    <property type="entry name" value="Ribonuclease H-like superfamily/Ribonuclease H"/>
    <property type="match status" value="1"/>
</dbReference>
<evidence type="ECO:0000313" key="1">
    <source>
        <dbReference type="EMBL" id="CAK9253672.1"/>
    </source>
</evidence>
<proteinExistence type="predicted"/>
<dbReference type="InterPro" id="IPR036397">
    <property type="entry name" value="RNaseH_sf"/>
</dbReference>
<protein>
    <submittedName>
        <fullName evidence="1">Uncharacterized protein</fullName>
    </submittedName>
</protein>
<evidence type="ECO:0000313" key="2">
    <source>
        <dbReference type="Proteomes" id="UP001497444"/>
    </source>
</evidence>